<protein>
    <submittedName>
        <fullName evidence="1">Uncharacterized protein</fullName>
    </submittedName>
</protein>
<reference evidence="1" key="1">
    <citation type="submission" date="2020-06" db="EMBL/GenBank/DDBJ databases">
        <authorList>
            <person name="Li T."/>
            <person name="Hu X."/>
            <person name="Zhang T."/>
            <person name="Song X."/>
            <person name="Zhang H."/>
            <person name="Dai N."/>
            <person name="Sheng W."/>
            <person name="Hou X."/>
            <person name="Wei L."/>
        </authorList>
    </citation>
    <scope>NUCLEOTIDE SEQUENCE</scope>
    <source>
        <strain evidence="1">KEN1</strain>
        <tissue evidence="1">Leaf</tissue>
    </source>
</reference>
<proteinExistence type="predicted"/>
<dbReference type="AlphaFoldDB" id="A0AAW2XPX2"/>
<accession>A0AAW2XPX2</accession>
<organism evidence="1">
    <name type="scientific">Sesamum latifolium</name>
    <dbReference type="NCBI Taxonomy" id="2727402"/>
    <lineage>
        <taxon>Eukaryota</taxon>
        <taxon>Viridiplantae</taxon>
        <taxon>Streptophyta</taxon>
        <taxon>Embryophyta</taxon>
        <taxon>Tracheophyta</taxon>
        <taxon>Spermatophyta</taxon>
        <taxon>Magnoliopsida</taxon>
        <taxon>eudicotyledons</taxon>
        <taxon>Gunneridae</taxon>
        <taxon>Pentapetalae</taxon>
        <taxon>asterids</taxon>
        <taxon>lamiids</taxon>
        <taxon>Lamiales</taxon>
        <taxon>Pedaliaceae</taxon>
        <taxon>Sesamum</taxon>
    </lineage>
</organism>
<name>A0AAW2XPX2_9LAMI</name>
<dbReference type="EMBL" id="JACGWN010000003">
    <property type="protein sequence ID" value="KAL0455648.1"/>
    <property type="molecule type" value="Genomic_DNA"/>
</dbReference>
<reference evidence="1" key="2">
    <citation type="journal article" date="2024" name="Plant">
        <title>Genomic evolution and insights into agronomic trait innovations of Sesamum species.</title>
        <authorList>
            <person name="Miao H."/>
            <person name="Wang L."/>
            <person name="Qu L."/>
            <person name="Liu H."/>
            <person name="Sun Y."/>
            <person name="Le M."/>
            <person name="Wang Q."/>
            <person name="Wei S."/>
            <person name="Zheng Y."/>
            <person name="Lin W."/>
            <person name="Duan Y."/>
            <person name="Cao H."/>
            <person name="Xiong S."/>
            <person name="Wang X."/>
            <person name="Wei L."/>
            <person name="Li C."/>
            <person name="Ma Q."/>
            <person name="Ju M."/>
            <person name="Zhao R."/>
            <person name="Li G."/>
            <person name="Mu C."/>
            <person name="Tian Q."/>
            <person name="Mei H."/>
            <person name="Zhang T."/>
            <person name="Gao T."/>
            <person name="Zhang H."/>
        </authorList>
    </citation>
    <scope>NUCLEOTIDE SEQUENCE</scope>
    <source>
        <strain evidence="1">KEN1</strain>
    </source>
</reference>
<comment type="caution">
    <text evidence="1">The sequence shown here is derived from an EMBL/GenBank/DDBJ whole genome shotgun (WGS) entry which is preliminary data.</text>
</comment>
<sequence length="101" mass="11141">MDMVGPIQGNDLEFCTMGIELGGFDLKAKGKDVGRWMRKNDEAELADASALSAPVVSAAEGKENRKMVRQSKVAYDICMNYQRALEGECRELLSSQVLQLL</sequence>
<evidence type="ECO:0000313" key="1">
    <source>
        <dbReference type="EMBL" id="KAL0455648.1"/>
    </source>
</evidence>
<gene>
    <name evidence="1" type="ORF">Slati_0904000</name>
</gene>